<organism evidence="5 6">
    <name type="scientific">Leclercia adecarboxylata</name>
    <dbReference type="NCBI Taxonomy" id="83655"/>
    <lineage>
        <taxon>Bacteria</taxon>
        <taxon>Pseudomonadati</taxon>
        <taxon>Pseudomonadota</taxon>
        <taxon>Gammaproteobacteria</taxon>
        <taxon>Enterobacterales</taxon>
        <taxon>Enterobacteriaceae</taxon>
        <taxon>Leclercia</taxon>
    </lineage>
</organism>
<reference evidence="6" key="1">
    <citation type="submission" date="2017-09" db="EMBL/GenBank/DDBJ databases">
        <title>FDA dAtabase for Regulatory Grade micrObial Sequences (FDA-ARGOS): Supporting development and validation of Infectious Disease Dx tests.</title>
        <authorList>
            <person name="Minogue T."/>
            <person name="Wolcott M."/>
            <person name="Wasieloski L."/>
            <person name="Aguilar W."/>
            <person name="Moore D."/>
            <person name="Tallon L."/>
            <person name="Sadzewicz L."/>
            <person name="Ott S."/>
            <person name="Zhao X."/>
            <person name="Nagaraj S."/>
            <person name="Vavikolanu K."/>
            <person name="Aluvathingal J."/>
            <person name="Nadendla S."/>
            <person name="Sichtig H."/>
        </authorList>
    </citation>
    <scope>NUCLEOTIDE SEQUENCE [LARGE SCALE GENOMIC DNA]</scope>
    <source>
        <strain evidence="6">FDAARGOS_404</strain>
    </source>
</reference>
<evidence type="ECO:0000256" key="1">
    <source>
        <dbReference type="ARBA" id="ARBA00022598"/>
    </source>
</evidence>
<evidence type="ECO:0000256" key="2">
    <source>
        <dbReference type="ARBA" id="ARBA00022741"/>
    </source>
</evidence>
<dbReference type="AlphaFoldDB" id="A0A855EU00"/>
<dbReference type="GO" id="GO:0005524">
    <property type="term" value="F:ATP binding"/>
    <property type="evidence" value="ECO:0007669"/>
    <property type="project" value="UniProtKB-KW"/>
</dbReference>
<dbReference type="Gene3D" id="3.60.21.10">
    <property type="match status" value="1"/>
</dbReference>
<dbReference type="Pfam" id="PF08245">
    <property type="entry name" value="Mur_ligase_M"/>
    <property type="match status" value="1"/>
</dbReference>
<protein>
    <recommendedName>
        <fullName evidence="4">Capsule synthesis protein CapA domain-containing protein</fullName>
    </recommendedName>
</protein>
<dbReference type="GO" id="GO:0009002">
    <property type="term" value="F:serine-type D-Ala-D-Ala carboxypeptidase activity"/>
    <property type="evidence" value="ECO:0007669"/>
    <property type="project" value="InterPro"/>
</dbReference>
<dbReference type="CDD" id="cd07381">
    <property type="entry name" value="MPP_CapA"/>
    <property type="match status" value="1"/>
</dbReference>
<gene>
    <name evidence="5" type="ORF">CRX53_15635</name>
</gene>
<proteinExistence type="predicted"/>
<dbReference type="InterPro" id="IPR004101">
    <property type="entry name" value="Mur_ligase_C"/>
</dbReference>
<dbReference type="InterPro" id="IPR036565">
    <property type="entry name" value="Mur-like_cat_sf"/>
</dbReference>
<dbReference type="Gene3D" id="3.40.1190.10">
    <property type="entry name" value="Mur-like, catalytic domain"/>
    <property type="match status" value="1"/>
</dbReference>
<dbReference type="EMBL" id="PDLK01000002">
    <property type="protein sequence ID" value="PHH05294.1"/>
    <property type="molecule type" value="Genomic_DNA"/>
</dbReference>
<dbReference type="Proteomes" id="UP000222768">
    <property type="component" value="Unassembled WGS sequence"/>
</dbReference>
<evidence type="ECO:0000256" key="3">
    <source>
        <dbReference type="ARBA" id="ARBA00022840"/>
    </source>
</evidence>
<dbReference type="SMART" id="SM00854">
    <property type="entry name" value="PGA_cap"/>
    <property type="match status" value="1"/>
</dbReference>
<dbReference type="SUPFAM" id="SSF53244">
    <property type="entry name" value="MurD-like peptide ligases, peptide-binding domain"/>
    <property type="match status" value="1"/>
</dbReference>
<dbReference type="InterPro" id="IPR029052">
    <property type="entry name" value="Metallo-depent_PP-like"/>
</dbReference>
<dbReference type="Gene3D" id="3.90.190.20">
    <property type="entry name" value="Mur ligase, C-terminal domain"/>
    <property type="match status" value="1"/>
</dbReference>
<evidence type="ECO:0000313" key="6">
    <source>
        <dbReference type="Proteomes" id="UP000222768"/>
    </source>
</evidence>
<evidence type="ECO:0000313" key="5">
    <source>
        <dbReference type="EMBL" id="PHH05294.1"/>
    </source>
</evidence>
<feature type="domain" description="Capsule synthesis protein CapA" evidence="4">
    <location>
        <begin position="759"/>
        <end position="1014"/>
    </location>
</feature>
<dbReference type="Pfam" id="PF09587">
    <property type="entry name" value="PGA_cap"/>
    <property type="match status" value="1"/>
</dbReference>
<keyword evidence="3" id="KW-0067">ATP-binding</keyword>
<keyword evidence="2" id="KW-0547">Nucleotide-binding</keyword>
<dbReference type="Pfam" id="PF02875">
    <property type="entry name" value="Mur_ligase_C"/>
    <property type="match status" value="1"/>
</dbReference>
<dbReference type="Pfam" id="PF00768">
    <property type="entry name" value="Peptidase_S11"/>
    <property type="match status" value="1"/>
</dbReference>
<comment type="caution">
    <text evidence="5">The sequence shown here is derived from an EMBL/GenBank/DDBJ whole genome shotgun (WGS) entry which is preliminary data.</text>
</comment>
<dbReference type="InterPro" id="IPR019079">
    <property type="entry name" value="Capsule_synth_CapA"/>
</dbReference>
<dbReference type="SUPFAM" id="SSF56601">
    <property type="entry name" value="beta-lactamase/transpeptidase-like"/>
    <property type="match status" value="1"/>
</dbReference>
<accession>A0A855EU00</accession>
<dbReference type="GO" id="GO:0016881">
    <property type="term" value="F:acid-amino acid ligase activity"/>
    <property type="evidence" value="ECO:0007669"/>
    <property type="project" value="InterPro"/>
</dbReference>
<dbReference type="PANTHER" id="PTHR43024:SF1">
    <property type="entry name" value="UDP-N-ACETYLMURAMOYL-TRIPEPTIDE--D-ALANYL-D-ALANINE LIGASE"/>
    <property type="match status" value="1"/>
</dbReference>
<sequence length="1124" mass="121045">MSQTSPRQRRVNAPGWTATDLDKLPGGVWHNRPDDDWRAEDVAIYHAKSQPTRPCLFIAMDTDTWLRGSGNTGIYAGWDDTHLSLSRHASRYCGAIVQRRLENMPPDFPQLVIGNSYQALQWLAEEARRRLDGKLVAITGTVGKTTTKAMLSSILTPGMSVVSSRESNNTRTGACLTLARAISNPQAVVMEVAISALWMRNGGIGPQIKPHIVIVTEIGMTQVGKNVTSLEDVARFKSRISHGLIPGGYAILNRDMAGYDIVAQGVTRDGARIISYGFHPAADVRITAFTPEAHGSHITLALRNQTLSYRPAVPGKGGALNSVAALIAADLLGVSVAQSINRLEAWRGDGQHMGITALPLQDGGAVTLIDDSYNAEFLSMLNAFEVTAQRARTCGGRVIALLGRIVNLGDQAGAIHRALAEPLLAAGCQQAFLHGEEMTALHDALPAPVRGGNFLTAEALVEAAAPTLRDGDIALVKGSRRNSDFKRVVGLLKTRLAAPPALGKGQTARLLINLSTGEQRISELSDSTFASGYLSQLLLTACVAERLLAKKITLETPVSVRDIAAVILQDTPALGLPRDSSVPVKSLVQGMLIHNACDAAIHLAELLAGSSAAALKQLRALSARLGMRHTHINNVSGRPRPGQRTTLADVARLMRHFHQRYPHLLPWLAEPETAIGERVYRKSSNLHSDGSAWGQFGAGRWGVALQWIAGELWLACAAGADDAFHLDYLLDELLASAGDSQPALAPAPVERHLTQPAATLTLLGDTYFGEWYTRRRQSRGIDDALQRHGYDHSFAAIAPLLRGSDFTLANFEAALTTDMSASLEGRKPFCLTGDPAASVAALRKQGVDAVALGNNHAMDAGLPGLHSTLAAFNEGGIACIGAGLDARQAHAPLVLTVGGRQYKIFSAYWYRRYMEHECAFYARPRRAGVACLSGGLLEQLRLEKARSHPATTIVLAHWGLDYRWTTAGQRAQAKRLSEAGADLIIGSGPHMVGDAARLGESLVVYSIGNAVFNSNGEYQARGMPAYGFIIRLLLGHQTPQIQLLPIYTDNKKTFWQPRPVNEAEFADLLAQLKAQGMAIVREGEHGAGWRGITVNGECRLTMPLDSRFGLMPSDDGHAMNTQKS</sequence>
<dbReference type="InterPro" id="IPR001967">
    <property type="entry name" value="Peptidase_S11_N"/>
</dbReference>
<evidence type="ECO:0000259" key="4">
    <source>
        <dbReference type="SMART" id="SM00854"/>
    </source>
</evidence>
<dbReference type="PANTHER" id="PTHR43024">
    <property type="entry name" value="UDP-N-ACETYLMURAMOYL-TRIPEPTIDE--D-ALANYL-D-ALANINE LIGASE"/>
    <property type="match status" value="1"/>
</dbReference>
<dbReference type="RefSeq" id="WP_051916051.1">
    <property type="nucleotide sequence ID" value="NZ_CP083630.1"/>
</dbReference>
<name>A0A855EU00_9ENTR</name>
<dbReference type="Gene3D" id="3.40.710.10">
    <property type="entry name" value="DD-peptidase/beta-lactamase superfamily"/>
    <property type="match status" value="1"/>
</dbReference>
<dbReference type="SUPFAM" id="SSF53623">
    <property type="entry name" value="MurD-like peptide ligases, catalytic domain"/>
    <property type="match status" value="1"/>
</dbReference>
<dbReference type="InterPro" id="IPR013221">
    <property type="entry name" value="Mur_ligase_cen"/>
</dbReference>
<keyword evidence="1" id="KW-0436">Ligase</keyword>
<dbReference type="GO" id="GO:0006508">
    <property type="term" value="P:proteolysis"/>
    <property type="evidence" value="ECO:0007669"/>
    <property type="project" value="InterPro"/>
</dbReference>
<dbReference type="SUPFAM" id="SSF56300">
    <property type="entry name" value="Metallo-dependent phosphatases"/>
    <property type="match status" value="1"/>
</dbReference>
<dbReference type="InterPro" id="IPR051046">
    <property type="entry name" value="MurCDEF_CellWall_CoF430Synth"/>
</dbReference>
<dbReference type="InterPro" id="IPR036615">
    <property type="entry name" value="Mur_ligase_C_dom_sf"/>
</dbReference>
<dbReference type="InterPro" id="IPR012338">
    <property type="entry name" value="Beta-lactam/transpept-like"/>
</dbReference>